<comment type="caution">
    <text evidence="2">The sequence shown here is derived from an EMBL/GenBank/DDBJ whole genome shotgun (WGS) entry which is preliminary data.</text>
</comment>
<dbReference type="InterPro" id="IPR052674">
    <property type="entry name" value="SelWTH-like"/>
</dbReference>
<feature type="region of interest" description="Disordered" evidence="1">
    <location>
        <begin position="1"/>
        <end position="83"/>
    </location>
</feature>
<keyword evidence="3" id="KW-1185">Reference proteome</keyword>
<dbReference type="PANTHER" id="PTHR33638">
    <property type="entry name" value="SELENOPROTEIN H"/>
    <property type="match status" value="1"/>
</dbReference>
<dbReference type="GO" id="GO:0005794">
    <property type="term" value="C:Golgi apparatus"/>
    <property type="evidence" value="ECO:0007669"/>
    <property type="project" value="TreeGrafter"/>
</dbReference>
<dbReference type="AlphaFoldDB" id="A0A835ZBM5"/>
<dbReference type="Proteomes" id="UP000664859">
    <property type="component" value="Unassembled WGS sequence"/>
</dbReference>
<dbReference type="OrthoDB" id="1933874at2759"/>
<dbReference type="EMBL" id="JAFCMP010000039">
    <property type="protein sequence ID" value="KAG5190096.1"/>
    <property type="molecule type" value="Genomic_DNA"/>
</dbReference>
<gene>
    <name evidence="2" type="ORF">JKP88DRAFT_352824</name>
</gene>
<protein>
    <submittedName>
        <fullName evidence="2">Uncharacterized protein</fullName>
    </submittedName>
</protein>
<reference evidence="2" key="1">
    <citation type="submission" date="2021-02" db="EMBL/GenBank/DDBJ databases">
        <title>First Annotated Genome of the Yellow-green Alga Tribonema minus.</title>
        <authorList>
            <person name="Mahan K.M."/>
        </authorList>
    </citation>
    <scope>NUCLEOTIDE SEQUENCE</scope>
    <source>
        <strain evidence="2">UTEX B ZZ1240</strain>
    </source>
</reference>
<proteinExistence type="predicted"/>
<organism evidence="2 3">
    <name type="scientific">Tribonema minus</name>
    <dbReference type="NCBI Taxonomy" id="303371"/>
    <lineage>
        <taxon>Eukaryota</taxon>
        <taxon>Sar</taxon>
        <taxon>Stramenopiles</taxon>
        <taxon>Ochrophyta</taxon>
        <taxon>PX clade</taxon>
        <taxon>Xanthophyceae</taxon>
        <taxon>Tribonematales</taxon>
        <taxon>Tribonemataceae</taxon>
        <taxon>Tribonema</taxon>
    </lineage>
</organism>
<feature type="compositionally biased region" description="Basic and acidic residues" evidence="1">
    <location>
        <begin position="38"/>
        <end position="59"/>
    </location>
</feature>
<name>A0A835ZBM5_9STRA</name>
<feature type="compositionally biased region" description="Low complexity" evidence="1">
    <location>
        <begin position="10"/>
        <end position="19"/>
    </location>
</feature>
<evidence type="ECO:0000313" key="3">
    <source>
        <dbReference type="Proteomes" id="UP000664859"/>
    </source>
</evidence>
<sequence>MVSTRTATGVKPAVVLPPLVKKPRTKKAASAAPKATTKKAEKVEETKAPEPAPVEKEAEAPAPEAKAAPAKKEAPKKAAKAPAKKAAPKAAAAAAATEEAPAAAADFDVVIEACKQCQAFKCDDRPRDAHRGTPLCTITDAWLQPPRSVQLLRKRAEHVQAAVKEARPDMKVAINPEKPRKGYFEIRVGATTVLSLPSMNRPFPPLKALDMDDVSKKVVAALPAGGAASLASMRGKCLTDQRSYQRESAGGA</sequence>
<evidence type="ECO:0000313" key="2">
    <source>
        <dbReference type="EMBL" id="KAG5190096.1"/>
    </source>
</evidence>
<dbReference type="PANTHER" id="PTHR33638:SF1">
    <property type="entry name" value="SELENOPROTEIN H"/>
    <property type="match status" value="1"/>
</dbReference>
<accession>A0A835ZBM5</accession>
<evidence type="ECO:0000256" key="1">
    <source>
        <dbReference type="SAM" id="MobiDB-lite"/>
    </source>
</evidence>